<dbReference type="EMBL" id="CAADEY010000131">
    <property type="protein sequence ID" value="VFJ65428.1"/>
    <property type="molecule type" value="Genomic_DNA"/>
</dbReference>
<evidence type="ECO:0000256" key="1">
    <source>
        <dbReference type="SAM" id="Phobius"/>
    </source>
</evidence>
<organism evidence="2">
    <name type="scientific">Candidatus Kentrum sp. DK</name>
    <dbReference type="NCBI Taxonomy" id="2126562"/>
    <lineage>
        <taxon>Bacteria</taxon>
        <taxon>Pseudomonadati</taxon>
        <taxon>Pseudomonadota</taxon>
        <taxon>Gammaproteobacteria</taxon>
        <taxon>Candidatus Kentrum</taxon>
    </lineage>
</organism>
<keyword evidence="1" id="KW-1133">Transmembrane helix</keyword>
<dbReference type="AlphaFoldDB" id="A0A450TEE9"/>
<keyword evidence="1" id="KW-0812">Transmembrane</keyword>
<feature type="transmembrane region" description="Helical" evidence="1">
    <location>
        <begin position="49"/>
        <end position="69"/>
    </location>
</feature>
<proteinExistence type="predicted"/>
<evidence type="ECO:0000313" key="2">
    <source>
        <dbReference type="EMBL" id="VFJ65428.1"/>
    </source>
</evidence>
<feature type="transmembrane region" description="Helical" evidence="1">
    <location>
        <begin position="6"/>
        <end position="28"/>
    </location>
</feature>
<accession>A0A450TEE9</accession>
<gene>
    <name evidence="2" type="ORF">BECKDK2373C_GA0170839_11312</name>
</gene>
<reference evidence="2" key="1">
    <citation type="submission" date="2019-02" db="EMBL/GenBank/DDBJ databases">
        <authorList>
            <person name="Gruber-Vodicka R. H."/>
            <person name="Seah K. B. B."/>
        </authorList>
    </citation>
    <scope>NUCLEOTIDE SEQUENCE</scope>
    <source>
        <strain evidence="2">BECK_DK161</strain>
    </source>
</reference>
<protein>
    <submittedName>
        <fullName evidence="2">Uncharacterized protein</fullName>
    </submittedName>
</protein>
<sequence length="294" mass="32541">MQYTLALIIFTAQEVIGLVLFLVVNHYLGPKNKEARDPMAIPKGILERLVLFISLIHGYPQMLVAFSAIKLGTRLHSEQGSELSNTYFLIGTFLSMLLAITGSIVTKIAWVRTSHMRAGGYVNRGERTKCPRGAKEPPWRAALPAAATGLSTTALPRPTHTRPGGETKSSSRAALLIGEIEGRPFHTEAMIIDRIGKDQEGKAIEVLFGAPGVCPAYGDRSEEVRNCDHFFAKFEDNSELFDENLRKTGANLSLSQPIHPKPDRLLTMQQGSIDLLLEQERLDLTHYPTAFLEF</sequence>
<name>A0A450TEE9_9GAMM</name>
<feature type="transmembrane region" description="Helical" evidence="1">
    <location>
        <begin position="89"/>
        <end position="110"/>
    </location>
</feature>
<keyword evidence="1" id="KW-0472">Membrane</keyword>